<dbReference type="EMBL" id="BT142924">
    <property type="protein sequence ID" value="AFK42718.1"/>
    <property type="molecule type" value="mRNA"/>
</dbReference>
<feature type="region of interest" description="Disordered" evidence="1">
    <location>
        <begin position="1"/>
        <end position="109"/>
    </location>
</feature>
<feature type="compositionally biased region" description="Polar residues" evidence="1">
    <location>
        <begin position="84"/>
        <end position="109"/>
    </location>
</feature>
<protein>
    <submittedName>
        <fullName evidence="2">Uncharacterized protein</fullName>
    </submittedName>
</protein>
<evidence type="ECO:0000313" key="2">
    <source>
        <dbReference type="EMBL" id="AFK42718.1"/>
    </source>
</evidence>
<dbReference type="InterPro" id="IPR044833">
    <property type="entry name" value="WDL5/6"/>
</dbReference>
<proteinExistence type="evidence at transcript level"/>
<reference evidence="2" key="1">
    <citation type="submission" date="2012-05" db="EMBL/GenBank/DDBJ databases">
        <authorList>
            <person name="Krishnakumar V."/>
            <person name="Cheung F."/>
            <person name="Xiao Y."/>
            <person name="Chan A."/>
            <person name="Moskal W.A."/>
            <person name="Town C.D."/>
        </authorList>
    </citation>
    <scope>NUCLEOTIDE SEQUENCE</scope>
</reference>
<sequence length="172" mass="18813">MPSFYQEPPPPRVELKKIPTTRAKSPKLGRNKSSTEGNTNSSARQVRASLDEKVFQNNPTKGINPVQQKKPLRRSLPPRLTAERISSSKPATVRTSSKAVNGEKTLSNSTGEEKVEMIAATDENNSALSNETSEALPLNVETVEVQPHVNHEIVIEEKPLVASVQESIAAEH</sequence>
<dbReference type="PANTHER" id="PTHR31358:SF29">
    <property type="entry name" value="PROTEIN WVD2-LIKE 5-RELATED"/>
    <property type="match status" value="1"/>
</dbReference>
<name>I3SR26_LOTJA</name>
<accession>I3SR26</accession>
<dbReference type="AlphaFoldDB" id="I3SR26"/>
<dbReference type="PANTHER" id="PTHR31358">
    <property type="entry name" value="PROTEIN WVD2-LIKE 4"/>
    <property type="match status" value="1"/>
</dbReference>
<evidence type="ECO:0000256" key="1">
    <source>
        <dbReference type="SAM" id="MobiDB-lite"/>
    </source>
</evidence>
<feature type="compositionally biased region" description="Polar residues" evidence="1">
    <location>
        <begin position="31"/>
        <end position="44"/>
    </location>
</feature>
<dbReference type="GO" id="GO:0008017">
    <property type="term" value="F:microtubule binding"/>
    <property type="evidence" value="ECO:0007669"/>
    <property type="project" value="InterPro"/>
</dbReference>
<feature type="compositionally biased region" description="Polar residues" evidence="1">
    <location>
        <begin position="55"/>
        <end position="67"/>
    </location>
</feature>
<organism evidence="2">
    <name type="scientific">Lotus japonicus</name>
    <name type="common">Lotus corniculatus var. japonicus</name>
    <dbReference type="NCBI Taxonomy" id="34305"/>
    <lineage>
        <taxon>Eukaryota</taxon>
        <taxon>Viridiplantae</taxon>
        <taxon>Streptophyta</taxon>
        <taxon>Embryophyta</taxon>
        <taxon>Tracheophyta</taxon>
        <taxon>Spermatophyta</taxon>
        <taxon>Magnoliopsida</taxon>
        <taxon>eudicotyledons</taxon>
        <taxon>Gunneridae</taxon>
        <taxon>Pentapetalae</taxon>
        <taxon>rosids</taxon>
        <taxon>fabids</taxon>
        <taxon>Fabales</taxon>
        <taxon>Fabaceae</taxon>
        <taxon>Papilionoideae</taxon>
        <taxon>50 kb inversion clade</taxon>
        <taxon>NPAAA clade</taxon>
        <taxon>Hologalegina</taxon>
        <taxon>robinioid clade</taxon>
        <taxon>Loteae</taxon>
        <taxon>Lotus</taxon>
    </lineage>
</organism>